<reference evidence="2 3" key="1">
    <citation type="submission" date="2022-06" db="EMBL/GenBank/DDBJ databases">
        <title>Isolation of gut microbiota from human fecal samples.</title>
        <authorList>
            <person name="Pamer E.G."/>
            <person name="Barat B."/>
            <person name="Waligurski E."/>
            <person name="Medina S."/>
            <person name="Paddock L."/>
            <person name="Mostad J."/>
        </authorList>
    </citation>
    <scope>NUCLEOTIDE SEQUENCE [LARGE SCALE GENOMIC DNA]</scope>
    <source>
        <strain evidence="2 3">DFI.6.1</strain>
    </source>
</reference>
<dbReference type="Proteomes" id="UP001524435">
    <property type="component" value="Unassembled WGS sequence"/>
</dbReference>
<gene>
    <name evidence="2" type="ORF">NE663_01075</name>
</gene>
<evidence type="ECO:0000313" key="2">
    <source>
        <dbReference type="EMBL" id="MCQ5120849.1"/>
    </source>
</evidence>
<evidence type="ECO:0000313" key="3">
    <source>
        <dbReference type="Proteomes" id="UP001524435"/>
    </source>
</evidence>
<sequence>MNTKERTRFIFAILIMVLALMILMRFGPIQAELLVAGGLMIIYFALNAYYAWQEQSDREMKGSILLAFVVAIVMIFYFS</sequence>
<accession>A0ABT1SI09</accession>
<protein>
    <submittedName>
        <fullName evidence="2">Uncharacterized protein</fullName>
    </submittedName>
</protein>
<feature type="transmembrane region" description="Helical" evidence="1">
    <location>
        <begin position="62"/>
        <end position="78"/>
    </location>
</feature>
<proteinExistence type="predicted"/>
<keyword evidence="1" id="KW-1133">Transmembrane helix</keyword>
<keyword evidence="1" id="KW-0472">Membrane</keyword>
<organism evidence="2 3">
    <name type="scientific">Massilicoli timonensis</name>
    <dbReference type="NCBI Taxonomy" id="2015901"/>
    <lineage>
        <taxon>Bacteria</taxon>
        <taxon>Bacillati</taxon>
        <taxon>Bacillota</taxon>
        <taxon>Erysipelotrichia</taxon>
        <taxon>Erysipelotrichales</taxon>
        <taxon>Erysipelotrichaceae</taxon>
        <taxon>Massilicoli</taxon>
    </lineage>
</organism>
<keyword evidence="3" id="KW-1185">Reference proteome</keyword>
<keyword evidence="1" id="KW-0812">Transmembrane</keyword>
<dbReference type="EMBL" id="JANGCH010000001">
    <property type="protein sequence ID" value="MCQ5120849.1"/>
    <property type="molecule type" value="Genomic_DNA"/>
</dbReference>
<dbReference type="RefSeq" id="WP_102267327.1">
    <property type="nucleotide sequence ID" value="NZ_CALVCM010000068.1"/>
</dbReference>
<comment type="caution">
    <text evidence="2">The sequence shown here is derived from an EMBL/GenBank/DDBJ whole genome shotgun (WGS) entry which is preliminary data.</text>
</comment>
<feature type="transmembrane region" description="Helical" evidence="1">
    <location>
        <begin position="33"/>
        <end position="50"/>
    </location>
</feature>
<name>A0ABT1SI09_9FIRM</name>
<evidence type="ECO:0000256" key="1">
    <source>
        <dbReference type="SAM" id="Phobius"/>
    </source>
</evidence>
<feature type="transmembrane region" description="Helical" evidence="1">
    <location>
        <begin position="9"/>
        <end position="27"/>
    </location>
</feature>